<comment type="caution">
    <text evidence="1">The sequence shown here is derived from an EMBL/GenBank/DDBJ whole genome shotgun (WGS) entry which is preliminary data.</text>
</comment>
<evidence type="ECO:0000313" key="2">
    <source>
        <dbReference type="Proteomes" id="UP001472677"/>
    </source>
</evidence>
<protein>
    <recommendedName>
        <fullName evidence="3">Reverse transcriptase/retrotransposon-derived protein RNase H-like domain-containing protein</fullName>
    </recommendedName>
</protein>
<evidence type="ECO:0008006" key="3">
    <source>
        <dbReference type="Google" id="ProtNLM"/>
    </source>
</evidence>
<proteinExistence type="predicted"/>
<dbReference type="PANTHER" id="PTHR34072:SF57">
    <property type="entry name" value="RNA-DIRECTED DNA POLYMERASE"/>
    <property type="match status" value="1"/>
</dbReference>
<dbReference type="PANTHER" id="PTHR34072">
    <property type="entry name" value="ENZYMATIC POLYPROTEIN-RELATED"/>
    <property type="match status" value="1"/>
</dbReference>
<organism evidence="1 2">
    <name type="scientific">Hibiscus sabdariffa</name>
    <name type="common">roselle</name>
    <dbReference type="NCBI Taxonomy" id="183260"/>
    <lineage>
        <taxon>Eukaryota</taxon>
        <taxon>Viridiplantae</taxon>
        <taxon>Streptophyta</taxon>
        <taxon>Embryophyta</taxon>
        <taxon>Tracheophyta</taxon>
        <taxon>Spermatophyta</taxon>
        <taxon>Magnoliopsida</taxon>
        <taxon>eudicotyledons</taxon>
        <taxon>Gunneridae</taxon>
        <taxon>Pentapetalae</taxon>
        <taxon>rosids</taxon>
        <taxon>malvids</taxon>
        <taxon>Malvales</taxon>
        <taxon>Malvaceae</taxon>
        <taxon>Malvoideae</taxon>
        <taxon>Hibiscus</taxon>
    </lineage>
</organism>
<gene>
    <name evidence="1" type="ORF">V6N12_058292</name>
</gene>
<dbReference type="Proteomes" id="UP001472677">
    <property type="component" value="Unassembled WGS sequence"/>
</dbReference>
<dbReference type="InterPro" id="IPR043502">
    <property type="entry name" value="DNA/RNA_pol_sf"/>
</dbReference>
<keyword evidence="2" id="KW-1185">Reference proteome</keyword>
<name>A0ABR2ETN6_9ROSI</name>
<dbReference type="SUPFAM" id="SSF56672">
    <property type="entry name" value="DNA/RNA polymerases"/>
    <property type="match status" value="1"/>
</dbReference>
<accession>A0ABR2ETN6</accession>
<evidence type="ECO:0000313" key="1">
    <source>
        <dbReference type="EMBL" id="KAK8564709.1"/>
    </source>
</evidence>
<sequence>MFAKFRASFEEMHQDKPSIELGKLLLHGEGRHGPRTQVVAPDWSKPFELMCNANDIALGAVLGQRHGKVFQTVYYAKFDLQIRDKKGSDNLIDDHLSCLEHYDKNGKNVCIRDEFPDEYLLADESILFKQCVDQVIRRCVPEDEQFAILQSCHAAPYGGHFVGMKTAAKETCRELISFGRNQKQQDLEEGSCTEATPIEKT</sequence>
<dbReference type="EMBL" id="JBBPBM010000010">
    <property type="protein sequence ID" value="KAK8564709.1"/>
    <property type="molecule type" value="Genomic_DNA"/>
</dbReference>
<reference evidence="1 2" key="1">
    <citation type="journal article" date="2024" name="G3 (Bethesda)">
        <title>Genome assembly of Hibiscus sabdariffa L. provides insights into metabolisms of medicinal natural products.</title>
        <authorList>
            <person name="Kim T."/>
        </authorList>
    </citation>
    <scope>NUCLEOTIDE SEQUENCE [LARGE SCALE GENOMIC DNA]</scope>
    <source>
        <strain evidence="1">TK-2024</strain>
        <tissue evidence="1">Old leaves</tissue>
    </source>
</reference>